<dbReference type="Proteomes" id="UP000175993">
    <property type="component" value="Unassembled WGS sequence"/>
</dbReference>
<dbReference type="EC" id="5.6.1.7" evidence="7"/>
<name>A0AAE4W4N7_AGRVI</name>
<dbReference type="FunFam" id="3.50.7.10:FF:000001">
    <property type="entry name" value="60 kDa chaperonin"/>
    <property type="match status" value="1"/>
</dbReference>
<keyword evidence="3 7" id="KW-0547">Nucleotide-binding</keyword>
<evidence type="ECO:0000313" key="11">
    <source>
        <dbReference type="EMBL" id="MUP07288.1"/>
    </source>
</evidence>
<dbReference type="GO" id="GO:0005524">
    <property type="term" value="F:ATP binding"/>
    <property type="evidence" value="ECO:0007669"/>
    <property type="project" value="UniProtKB-UniRule"/>
</dbReference>
<dbReference type="Proteomes" id="UP000179536">
    <property type="component" value="Unassembled WGS sequence"/>
</dbReference>
<organism evidence="12 16">
    <name type="scientific">Agrobacterium vitis</name>
    <name type="common">Rhizobium vitis</name>
    <dbReference type="NCBI Taxonomy" id="373"/>
    <lineage>
        <taxon>Bacteria</taxon>
        <taxon>Pseudomonadati</taxon>
        <taxon>Pseudomonadota</taxon>
        <taxon>Alphaproteobacteria</taxon>
        <taxon>Hyphomicrobiales</taxon>
        <taxon>Rhizobiaceae</taxon>
        <taxon>Rhizobium/Agrobacterium group</taxon>
        <taxon>Agrobacterium</taxon>
    </lineage>
</organism>
<protein>
    <recommendedName>
        <fullName evidence="7">Chaperonin GroEL</fullName>
        <ecNumber evidence="7">5.6.1.7</ecNumber>
    </recommendedName>
    <alternativeName>
        <fullName evidence="7">60 kDa chaperonin</fullName>
    </alternativeName>
    <alternativeName>
        <fullName evidence="7">Chaperonin-60</fullName>
        <shortName evidence="7">Cpn60</shortName>
    </alternativeName>
</protein>
<dbReference type="Proteomes" id="UP000436692">
    <property type="component" value="Unassembled WGS sequence"/>
</dbReference>
<dbReference type="NCBIfam" id="NF000592">
    <property type="entry name" value="PRK00013.1"/>
    <property type="match status" value="1"/>
</dbReference>
<feature type="binding site" evidence="7">
    <location>
        <begin position="87"/>
        <end position="91"/>
    </location>
    <ligand>
        <name>ATP</name>
        <dbReference type="ChEBI" id="CHEBI:30616"/>
    </ligand>
</feature>
<evidence type="ECO:0000313" key="12">
    <source>
        <dbReference type="EMBL" id="MUP12566.1"/>
    </source>
</evidence>
<feature type="binding site" evidence="7">
    <location>
        <position position="51"/>
    </location>
    <ligand>
        <name>ATP</name>
        <dbReference type="ChEBI" id="CHEBI:30616"/>
    </ligand>
</feature>
<dbReference type="NCBIfam" id="NF009488">
    <property type="entry name" value="PRK12850.1"/>
    <property type="match status" value="1"/>
</dbReference>
<dbReference type="EMBL" id="WPHM01000008">
    <property type="protein sequence ID" value="MUZ59018.1"/>
    <property type="molecule type" value="Genomic_DNA"/>
</dbReference>
<evidence type="ECO:0000313" key="16">
    <source>
        <dbReference type="Proteomes" id="UP000179536"/>
    </source>
</evidence>
<feature type="binding site" evidence="7">
    <location>
        <begin position="30"/>
        <end position="33"/>
    </location>
    <ligand>
        <name>ATP</name>
        <dbReference type="ChEBI" id="CHEBI:30616"/>
    </ligand>
</feature>
<dbReference type="Gene3D" id="3.50.7.10">
    <property type="entry name" value="GroEL"/>
    <property type="match status" value="1"/>
</dbReference>
<dbReference type="GO" id="GO:0005737">
    <property type="term" value="C:cytoplasm"/>
    <property type="evidence" value="ECO:0007669"/>
    <property type="project" value="UniProtKB-SubCell"/>
</dbReference>
<evidence type="ECO:0000256" key="9">
    <source>
        <dbReference type="RuleBase" id="RU000419"/>
    </source>
</evidence>
<evidence type="ECO:0000256" key="6">
    <source>
        <dbReference type="ARBA" id="ARBA00023235"/>
    </source>
</evidence>
<comment type="subcellular location">
    <subcellularLocation>
        <location evidence="7">Cytoplasm</location>
    </subcellularLocation>
</comment>
<dbReference type="EMBL" id="MBEV02000014">
    <property type="protein sequence ID" value="MUP07288.1"/>
    <property type="molecule type" value="Genomic_DNA"/>
</dbReference>
<dbReference type="EMBL" id="MBFA02000018">
    <property type="protein sequence ID" value="MUP12566.1"/>
    <property type="molecule type" value="Genomic_DNA"/>
</dbReference>
<evidence type="ECO:0000256" key="5">
    <source>
        <dbReference type="ARBA" id="ARBA00023186"/>
    </source>
</evidence>
<dbReference type="FunFam" id="1.10.560.10:FF:000001">
    <property type="entry name" value="60 kDa chaperonin"/>
    <property type="match status" value="1"/>
</dbReference>
<dbReference type="PRINTS" id="PR00298">
    <property type="entry name" value="CHAPERONIN60"/>
</dbReference>
<dbReference type="PROSITE" id="PS00296">
    <property type="entry name" value="CHAPERONINS_CPN60"/>
    <property type="match status" value="1"/>
</dbReference>
<accession>A0AAE4W4N7</accession>
<evidence type="ECO:0000313" key="15">
    <source>
        <dbReference type="Proteomes" id="UP000179454"/>
    </source>
</evidence>
<dbReference type="InterPro" id="IPR027409">
    <property type="entry name" value="GroEL-like_apical_dom_sf"/>
</dbReference>
<keyword evidence="2 7" id="KW-0963">Cytoplasm</keyword>
<dbReference type="InterPro" id="IPR018370">
    <property type="entry name" value="Chaperonin_Cpn60_CS"/>
</dbReference>
<evidence type="ECO:0000256" key="3">
    <source>
        <dbReference type="ARBA" id="ARBA00022741"/>
    </source>
</evidence>
<comment type="function">
    <text evidence="7 9">Together with its co-chaperonin GroES, plays an essential role in assisting protein folding. The GroEL-GroES system forms a nano-cage that allows encapsulation of the non-native substrate proteins and provides a physical environment optimized to promote and accelerate protein folding.</text>
</comment>
<evidence type="ECO:0000313" key="14">
    <source>
        <dbReference type="Proteomes" id="UP000175993"/>
    </source>
</evidence>
<keyword evidence="4 7" id="KW-0067">ATP-binding</keyword>
<gene>
    <name evidence="7 12" type="primary">groL</name>
    <name evidence="7" type="synonym">groEL</name>
    <name evidence="11" type="ORF">BBI04_021095</name>
    <name evidence="12" type="ORF">BBK91_022140</name>
    <name evidence="10" type="ORF">BBL17_021750</name>
    <name evidence="13" type="ORF">GOZ95_16375</name>
</gene>
<comment type="caution">
    <text evidence="7">Lacks conserved residue(s) required for the propagation of feature annotation.</text>
</comment>
<dbReference type="GO" id="GO:0042026">
    <property type="term" value="P:protein refolding"/>
    <property type="evidence" value="ECO:0007669"/>
    <property type="project" value="UniProtKB-UniRule"/>
</dbReference>
<dbReference type="OMA" id="TDTDKME"/>
<dbReference type="InterPro" id="IPR002423">
    <property type="entry name" value="Cpn60/GroEL/TCP-1"/>
</dbReference>
<keyword evidence="5 7" id="KW-0143">Chaperone</keyword>
<dbReference type="NCBIfam" id="TIGR02348">
    <property type="entry name" value="GroEL"/>
    <property type="match status" value="1"/>
</dbReference>
<evidence type="ECO:0000256" key="7">
    <source>
        <dbReference type="HAMAP-Rule" id="MF_00600"/>
    </source>
</evidence>
<dbReference type="NCBIfam" id="NF009489">
    <property type="entry name" value="PRK12851.1"/>
    <property type="match status" value="1"/>
</dbReference>
<dbReference type="CDD" id="cd03344">
    <property type="entry name" value="GroEL"/>
    <property type="match status" value="1"/>
</dbReference>
<dbReference type="InterPro" id="IPR027413">
    <property type="entry name" value="GROEL-like_equatorial_sf"/>
</dbReference>
<dbReference type="SUPFAM" id="SSF52029">
    <property type="entry name" value="GroEL apical domain-like"/>
    <property type="match status" value="1"/>
</dbReference>
<dbReference type="InterPro" id="IPR001844">
    <property type="entry name" value="Cpn60/GroEL"/>
</dbReference>
<dbReference type="NCBIfam" id="NF009487">
    <property type="entry name" value="PRK12849.1"/>
    <property type="match status" value="1"/>
</dbReference>
<sequence>MAAKEIKFGRTAREKMLHGVDILADAVKVTLGPKGRNVIIDKSFGAPRITKDGVSVAKEIELEDKFENMGAQMVREVASKTNDIAGDGTTTATVLAQAIVREGNKAVAAGMNPMDLKRGIDLAVAEVVKDLQAKAKKISTSEEVAQVGTISANGDTQVGKDIAEAMQKVGNEGVITVEEAKTAETELEVVEGMQFDRGYLSPYFVTNPEKMVADLEDAYVLLHEKKLSNLQAMLPVLEAVVQTGKPLVIIAEDVEGEALATLVVNKLRGGLKIAAVKAPGFGDRRKAMLEDIAILTGGTVISEDLGIKLETVTLDMLGRAKKISITKENTTIVDGAGQKSDIEGRVAQIKAQIEETSSDYDREKLQERLAKLAGGVAVIRVGGSTEIEVKERKDRIDDALNATRAAVQEGIVPGGGTALLRSSTKITVKGVNDDQEAGINIVRRALQSLVRQIATNAGDEASIIVGKILDKDNDNYGYNAQTGEFGDMIAMGIVDPVKVVRTALQNAASVASLLITTEAMIAELPKKDSAGGGMPDMGGMGGMGGMM</sequence>
<evidence type="ECO:0000313" key="17">
    <source>
        <dbReference type="Proteomes" id="UP000436692"/>
    </source>
</evidence>
<dbReference type="SUPFAM" id="SSF54849">
    <property type="entry name" value="GroEL-intermediate domain like"/>
    <property type="match status" value="1"/>
</dbReference>
<dbReference type="InterPro" id="IPR027410">
    <property type="entry name" value="TCP-1-like_intermed_sf"/>
</dbReference>
<feature type="binding site" evidence="7">
    <location>
        <position position="495"/>
    </location>
    <ligand>
        <name>ATP</name>
        <dbReference type="ChEBI" id="CHEBI:30616"/>
    </ligand>
</feature>
<dbReference type="HAMAP" id="MF_00600">
    <property type="entry name" value="CH60"/>
    <property type="match status" value="1"/>
</dbReference>
<keyword evidence="6 7" id="KW-0413">Isomerase</keyword>
<comment type="caution">
    <text evidence="12">The sequence shown here is derived from an EMBL/GenBank/DDBJ whole genome shotgun (WGS) entry which is preliminary data.</text>
</comment>
<dbReference type="Pfam" id="PF00118">
    <property type="entry name" value="Cpn60_TCP1"/>
    <property type="match status" value="1"/>
</dbReference>
<reference evidence="14 15" key="1">
    <citation type="submission" date="2019-11" db="EMBL/GenBank/DDBJ databases">
        <title>Whole-genome sequencing of Allorhizobium vitis.</title>
        <authorList>
            <person name="Gan H.M."/>
            <person name="Savka M.A."/>
        </authorList>
    </citation>
    <scope>NUCLEOTIDE SEQUENCE [LARGE SCALE GENOMIC DNA]</scope>
    <source>
        <strain evidence="11 14">AB4</strain>
        <strain evidence="12 16">RF2/1</strain>
        <strain evidence="10 15">T1/7</strain>
    </source>
</reference>
<dbReference type="GO" id="GO:0016853">
    <property type="term" value="F:isomerase activity"/>
    <property type="evidence" value="ECO:0007669"/>
    <property type="project" value="UniProtKB-KW"/>
</dbReference>
<dbReference type="RefSeq" id="WP_012654128.1">
    <property type="nucleotide sequence ID" value="NZ_AP023273.1"/>
</dbReference>
<evidence type="ECO:0000313" key="13">
    <source>
        <dbReference type="EMBL" id="MUZ59018.1"/>
    </source>
</evidence>
<dbReference type="EMBL" id="MBFE02000019">
    <property type="protein sequence ID" value="MUO44407.1"/>
    <property type="molecule type" value="Genomic_DNA"/>
</dbReference>
<dbReference type="Gene3D" id="3.30.260.10">
    <property type="entry name" value="TCP-1-like chaperonin intermediate domain"/>
    <property type="match status" value="1"/>
</dbReference>
<dbReference type="PANTHER" id="PTHR45633">
    <property type="entry name" value="60 KDA HEAT SHOCK PROTEIN, MITOCHONDRIAL"/>
    <property type="match status" value="1"/>
</dbReference>
<evidence type="ECO:0000256" key="8">
    <source>
        <dbReference type="RuleBase" id="RU000418"/>
    </source>
</evidence>
<dbReference type="GO" id="GO:0140662">
    <property type="term" value="F:ATP-dependent protein folding chaperone"/>
    <property type="evidence" value="ECO:0007669"/>
    <property type="project" value="InterPro"/>
</dbReference>
<dbReference type="AlphaFoldDB" id="A0AAE4W4N7"/>
<dbReference type="SMR" id="A0AAE4W4N7"/>
<reference evidence="13 17" key="2">
    <citation type="submission" date="2019-12" db="EMBL/GenBank/DDBJ databases">
        <title>Whole-genome sequencing of Allorhizobium vitis.</title>
        <authorList>
            <person name="Gan H.M."/>
            <person name="Szegedi E."/>
            <person name="Burr T."/>
            <person name="Savka M.A."/>
        </authorList>
    </citation>
    <scope>NUCLEOTIDE SEQUENCE [LARGE SCALE GENOMIC DNA]</scope>
    <source>
        <strain evidence="13 17">CG989</strain>
    </source>
</reference>
<proteinExistence type="inferred from homology"/>
<evidence type="ECO:0000256" key="4">
    <source>
        <dbReference type="ARBA" id="ARBA00022840"/>
    </source>
</evidence>
<dbReference type="SUPFAM" id="SSF48592">
    <property type="entry name" value="GroEL equatorial domain-like"/>
    <property type="match status" value="1"/>
</dbReference>
<keyword evidence="15" id="KW-1185">Reference proteome</keyword>
<feature type="binding site" evidence="7">
    <location>
        <position position="415"/>
    </location>
    <ligand>
        <name>ATP</name>
        <dbReference type="ChEBI" id="CHEBI:30616"/>
    </ligand>
</feature>
<evidence type="ECO:0000256" key="2">
    <source>
        <dbReference type="ARBA" id="ARBA00022490"/>
    </source>
</evidence>
<comment type="subunit">
    <text evidence="7 9">Forms a cylinder of 14 subunits composed of two heptameric rings stacked back-to-back. Interacts with the co-chaperonin GroES.</text>
</comment>
<evidence type="ECO:0000256" key="1">
    <source>
        <dbReference type="ARBA" id="ARBA00006607"/>
    </source>
</evidence>
<evidence type="ECO:0000313" key="10">
    <source>
        <dbReference type="EMBL" id="MUO44407.1"/>
    </source>
</evidence>
<comment type="similarity">
    <text evidence="1 7 8">Belongs to the chaperonin (HSP60) family.</text>
</comment>
<dbReference type="GO" id="GO:0051082">
    <property type="term" value="F:unfolded protein binding"/>
    <property type="evidence" value="ECO:0007669"/>
    <property type="project" value="UniProtKB-UniRule"/>
</dbReference>
<dbReference type="Proteomes" id="UP000179454">
    <property type="component" value="Unassembled WGS sequence"/>
</dbReference>
<dbReference type="Gene3D" id="1.10.560.10">
    <property type="entry name" value="GroEL-like equatorial domain"/>
    <property type="match status" value="1"/>
</dbReference>